<feature type="transmembrane region" description="Helical" evidence="6">
    <location>
        <begin position="304"/>
        <end position="324"/>
    </location>
</feature>
<reference evidence="9" key="1">
    <citation type="journal article" date="2021" name="Sci. Rep.">
        <title>Diploid genomic architecture of Nitzschia inconspicua, an elite biomass production diatom.</title>
        <authorList>
            <person name="Oliver A."/>
            <person name="Podell S."/>
            <person name="Pinowska A."/>
            <person name="Traller J.C."/>
            <person name="Smith S.R."/>
            <person name="McClure R."/>
            <person name="Beliaev A."/>
            <person name="Bohutskyi P."/>
            <person name="Hill E.A."/>
            <person name="Rabines A."/>
            <person name="Zheng H."/>
            <person name="Allen L.Z."/>
            <person name="Kuo A."/>
            <person name="Grigoriev I.V."/>
            <person name="Allen A.E."/>
            <person name="Hazlebeck D."/>
            <person name="Allen E.E."/>
        </authorList>
    </citation>
    <scope>NUCLEOTIDE SEQUENCE</scope>
    <source>
        <strain evidence="9">Hildebrandi</strain>
    </source>
</reference>
<dbReference type="Pfam" id="PF08030">
    <property type="entry name" value="NAD_binding_6"/>
    <property type="match status" value="1"/>
</dbReference>
<evidence type="ECO:0000256" key="6">
    <source>
        <dbReference type="SAM" id="Phobius"/>
    </source>
</evidence>
<feature type="transmembrane region" description="Helical" evidence="6">
    <location>
        <begin position="211"/>
        <end position="232"/>
    </location>
</feature>
<evidence type="ECO:0000256" key="2">
    <source>
        <dbReference type="ARBA" id="ARBA00022692"/>
    </source>
</evidence>
<dbReference type="GO" id="GO:0016491">
    <property type="term" value="F:oxidoreductase activity"/>
    <property type="evidence" value="ECO:0007669"/>
    <property type="project" value="UniProtKB-KW"/>
</dbReference>
<evidence type="ECO:0000313" key="10">
    <source>
        <dbReference type="Proteomes" id="UP000693970"/>
    </source>
</evidence>
<accession>A0A9K3KBC6</accession>
<protein>
    <submittedName>
        <fullName evidence="9">Ferric reductase like transmembrane component</fullName>
    </submittedName>
</protein>
<dbReference type="InterPro" id="IPR013130">
    <property type="entry name" value="Fe3_Rdtase_TM_dom"/>
</dbReference>
<feature type="transmembrane region" description="Helical" evidence="6">
    <location>
        <begin position="705"/>
        <end position="728"/>
    </location>
</feature>
<organism evidence="9 10">
    <name type="scientific">Nitzschia inconspicua</name>
    <dbReference type="NCBI Taxonomy" id="303405"/>
    <lineage>
        <taxon>Eukaryota</taxon>
        <taxon>Sar</taxon>
        <taxon>Stramenopiles</taxon>
        <taxon>Ochrophyta</taxon>
        <taxon>Bacillariophyta</taxon>
        <taxon>Bacillariophyceae</taxon>
        <taxon>Bacillariophycidae</taxon>
        <taxon>Bacillariales</taxon>
        <taxon>Bacillariaceae</taxon>
        <taxon>Nitzschia</taxon>
    </lineage>
</organism>
<evidence type="ECO:0000256" key="4">
    <source>
        <dbReference type="ARBA" id="ARBA00023002"/>
    </source>
</evidence>
<evidence type="ECO:0000256" key="1">
    <source>
        <dbReference type="ARBA" id="ARBA00004141"/>
    </source>
</evidence>
<evidence type="ECO:0000259" key="7">
    <source>
        <dbReference type="Pfam" id="PF01794"/>
    </source>
</evidence>
<keyword evidence="4" id="KW-0560">Oxidoreductase</keyword>
<dbReference type="OrthoDB" id="47224at2759"/>
<reference evidence="9" key="2">
    <citation type="submission" date="2021-04" db="EMBL/GenBank/DDBJ databases">
        <authorList>
            <person name="Podell S."/>
        </authorList>
    </citation>
    <scope>NUCLEOTIDE SEQUENCE</scope>
    <source>
        <strain evidence="9">Hildebrandi</strain>
    </source>
</reference>
<dbReference type="EMBL" id="JAGRRH010000028">
    <property type="protein sequence ID" value="KAG7340021.1"/>
    <property type="molecule type" value="Genomic_DNA"/>
</dbReference>
<dbReference type="Proteomes" id="UP000693970">
    <property type="component" value="Unassembled WGS sequence"/>
</dbReference>
<gene>
    <name evidence="9" type="ORF">IV203_006424</name>
</gene>
<evidence type="ECO:0000256" key="5">
    <source>
        <dbReference type="ARBA" id="ARBA00023136"/>
    </source>
</evidence>
<feature type="transmembrane region" description="Helical" evidence="6">
    <location>
        <begin position="672"/>
        <end position="693"/>
    </location>
</feature>
<evidence type="ECO:0000259" key="8">
    <source>
        <dbReference type="Pfam" id="PF08030"/>
    </source>
</evidence>
<sequence length="822" mass="91821">MTISSALSKRNVHLRLSLYWIVVVSSLWVLFFFFTQGTEKGRSLWNTTFKEALIPNIPITGNNAARILAFAPPILLSSTLCYMFMTSTALPVQRISWIVNLADSFRKFQQLPAATEGRQLAVKNQFLVGESDFDHIAVCLIVIPCVVWFLGTMGREINTAEDLTTEGTVNFVASAAGVVGGYAMSLFLIPVSRHSILLVAMGWSPVNALRLHIWAGYTSFLFLAIHIILYVFKWFLYYDEPVWDQIKPNSTCWGWNQPNSMTLTEHRVSCRRNWYNLTGILIAVLFLVLLATSLNWFRRQWYRVFYLVHVFTGTLIILISMLHWGGFVIAIAPSIAYYLASTAPTLIQALASRFRGGVRITRVVQIPDAGGCIEVHMETNAQSQAALQRKPCLYCKICIPSLSIVWHPFTVFMQPQDLSSVRFLFRPVGPFTKAAAEALTSTTKSLVTIVDGFYSGEDRVQESLQHDHVCIVAGGVAITPFLSMIPSILAEVAVCRGGGGGCSDIPLKKLVLHWVCREEGLIRYILETYMRPNLALARELGFDLTMEVHYTGSKDIATYSALLQITETTDNGDITTSESELMDGLVKTSFNQPESFEDTAHGESESEISLSEATLKKYDAELRSDDKVVPESCTEGQRDTPEGQEVKAKGHVMEVGRMMSDCNDMLWRNIPLLLAAGCIMWVSYILIIHWYSIRVPSQNQFYTRVWGVLLALVISIVASIALECIMILDCRKHWPTGKEIAESSFPVTRAFQTIPESAMTTTTMMVGGDTLLAHANLVKWNRGRPVPSLLVEDSKNYTAPAMFLCGPVPLMDAVRQECTLEK</sequence>
<feature type="transmembrane region" description="Helical" evidence="6">
    <location>
        <begin position="171"/>
        <end position="191"/>
    </location>
</feature>
<keyword evidence="5 6" id="KW-0472">Membrane</keyword>
<feature type="domain" description="Ferric reductase NAD binding" evidence="8">
    <location>
        <begin position="466"/>
        <end position="593"/>
    </location>
</feature>
<feature type="domain" description="Ferric oxidoreductase" evidence="7">
    <location>
        <begin position="176"/>
        <end position="318"/>
    </location>
</feature>
<dbReference type="Pfam" id="PF01794">
    <property type="entry name" value="Ferric_reduct"/>
    <property type="match status" value="1"/>
</dbReference>
<keyword evidence="2 6" id="KW-0812">Transmembrane</keyword>
<keyword evidence="3 6" id="KW-1133">Transmembrane helix</keyword>
<feature type="transmembrane region" description="Helical" evidence="6">
    <location>
        <begin position="330"/>
        <end position="351"/>
    </location>
</feature>
<feature type="transmembrane region" description="Helical" evidence="6">
    <location>
        <begin position="12"/>
        <end position="34"/>
    </location>
</feature>
<name>A0A9K3KBC6_9STRA</name>
<dbReference type="AlphaFoldDB" id="A0A9K3KBC6"/>
<evidence type="ECO:0000256" key="3">
    <source>
        <dbReference type="ARBA" id="ARBA00022989"/>
    </source>
</evidence>
<proteinExistence type="predicted"/>
<dbReference type="PANTHER" id="PTHR11972:SF193">
    <property type="entry name" value="FAD-BINDING FR-TYPE DOMAIN-CONTAINING PROTEIN"/>
    <property type="match status" value="1"/>
</dbReference>
<feature type="transmembrane region" description="Helical" evidence="6">
    <location>
        <begin position="64"/>
        <end position="85"/>
    </location>
</feature>
<feature type="transmembrane region" description="Helical" evidence="6">
    <location>
        <begin position="274"/>
        <end position="297"/>
    </location>
</feature>
<dbReference type="InterPro" id="IPR050369">
    <property type="entry name" value="RBOH/FRE"/>
</dbReference>
<dbReference type="PANTHER" id="PTHR11972">
    <property type="entry name" value="NADPH OXIDASE"/>
    <property type="match status" value="1"/>
</dbReference>
<comment type="subcellular location">
    <subcellularLocation>
        <location evidence="1">Membrane</location>
        <topology evidence="1">Multi-pass membrane protein</topology>
    </subcellularLocation>
</comment>
<dbReference type="CDD" id="cd06186">
    <property type="entry name" value="NOX_Duox_like_FAD_NADP"/>
    <property type="match status" value="1"/>
</dbReference>
<feature type="transmembrane region" description="Helical" evidence="6">
    <location>
        <begin position="133"/>
        <end position="151"/>
    </location>
</feature>
<dbReference type="SFLD" id="SFLDG01168">
    <property type="entry name" value="Ferric_reductase_subgroup_(FRE"/>
    <property type="match status" value="1"/>
</dbReference>
<dbReference type="InterPro" id="IPR013121">
    <property type="entry name" value="Fe_red_NAD-bd_6"/>
</dbReference>
<dbReference type="GO" id="GO:0005886">
    <property type="term" value="C:plasma membrane"/>
    <property type="evidence" value="ECO:0007669"/>
    <property type="project" value="TreeGrafter"/>
</dbReference>
<evidence type="ECO:0000313" key="9">
    <source>
        <dbReference type="EMBL" id="KAG7340021.1"/>
    </source>
</evidence>
<dbReference type="SFLD" id="SFLDS00052">
    <property type="entry name" value="Ferric_Reductase_Domain"/>
    <property type="match status" value="1"/>
</dbReference>
<comment type="caution">
    <text evidence="9">The sequence shown here is derived from an EMBL/GenBank/DDBJ whole genome shotgun (WGS) entry which is preliminary data.</text>
</comment>
<keyword evidence="10" id="KW-1185">Reference proteome</keyword>